<dbReference type="Pfam" id="PF12697">
    <property type="entry name" value="Abhydrolase_6"/>
    <property type="match status" value="1"/>
</dbReference>
<evidence type="ECO:0000259" key="1">
    <source>
        <dbReference type="Pfam" id="PF12697"/>
    </source>
</evidence>
<dbReference type="EMBL" id="JBBKZT010000038">
    <property type="protein sequence ID" value="MEJ8852370.1"/>
    <property type="molecule type" value="Genomic_DNA"/>
</dbReference>
<comment type="caution">
    <text evidence="2">The sequence shown here is derived from an EMBL/GenBank/DDBJ whole genome shotgun (WGS) entry which is preliminary data.</text>
</comment>
<sequence>MEKRTYVLVHGGSHGGWCWRDVAAHLRAAGHLVLTPTQTGLGERRHLMSPDITLETFVDDIANVIEAEELEDVYLVGHSFGGCAVVGVAERMPQRLRHLVFLDSLIPMSGRSIMSGLPPDVQEARLAAADKFSGGLCSPVPPATNFGLSREREGDATMDWVERRLSPQPLKTYLTSLTLANPVGNGVAATYIRCTDPLYAIVTPSAEFARAQPGWDYREIATCHDAMISAPRELADMLLAVASD</sequence>
<accession>A0ABU8WXX0</accession>
<dbReference type="GO" id="GO:0016787">
    <property type="term" value="F:hydrolase activity"/>
    <property type="evidence" value="ECO:0007669"/>
    <property type="project" value="UniProtKB-KW"/>
</dbReference>
<dbReference type="PANTHER" id="PTHR10992">
    <property type="entry name" value="METHYLESTERASE FAMILY MEMBER"/>
    <property type="match status" value="1"/>
</dbReference>
<evidence type="ECO:0000313" key="3">
    <source>
        <dbReference type="Proteomes" id="UP001385892"/>
    </source>
</evidence>
<dbReference type="InterPro" id="IPR029058">
    <property type="entry name" value="AB_hydrolase_fold"/>
</dbReference>
<keyword evidence="3" id="KW-1185">Reference proteome</keyword>
<reference evidence="2 3" key="1">
    <citation type="submission" date="2024-03" db="EMBL/GenBank/DDBJ databases">
        <title>Novel species of the genus Variovorax.</title>
        <authorList>
            <person name="Liu Q."/>
            <person name="Xin Y.-H."/>
        </authorList>
    </citation>
    <scope>NUCLEOTIDE SEQUENCE [LARGE SCALE GENOMIC DNA]</scope>
    <source>
        <strain evidence="2 3">KACC 18900</strain>
    </source>
</reference>
<name>A0ABU8WXX0_9BURK</name>
<feature type="domain" description="AB hydrolase-1" evidence="1">
    <location>
        <begin position="7"/>
        <end position="236"/>
    </location>
</feature>
<protein>
    <submittedName>
        <fullName evidence="2">Alpha/beta hydrolase</fullName>
    </submittedName>
</protein>
<dbReference type="PANTHER" id="PTHR10992:SF1086">
    <property type="entry name" value="AB HYDROLASE-1 DOMAIN-CONTAINING PROTEIN"/>
    <property type="match status" value="1"/>
</dbReference>
<dbReference type="InterPro" id="IPR000073">
    <property type="entry name" value="AB_hydrolase_1"/>
</dbReference>
<organism evidence="2 3">
    <name type="scientific">Variovorax rhizosphaerae</name>
    <dbReference type="NCBI Taxonomy" id="1836200"/>
    <lineage>
        <taxon>Bacteria</taxon>
        <taxon>Pseudomonadati</taxon>
        <taxon>Pseudomonadota</taxon>
        <taxon>Betaproteobacteria</taxon>
        <taxon>Burkholderiales</taxon>
        <taxon>Comamonadaceae</taxon>
        <taxon>Variovorax</taxon>
    </lineage>
</organism>
<dbReference type="Gene3D" id="3.40.50.1820">
    <property type="entry name" value="alpha/beta hydrolase"/>
    <property type="match status" value="1"/>
</dbReference>
<dbReference type="RefSeq" id="WP_340348319.1">
    <property type="nucleotide sequence ID" value="NZ_JBBKZT010000038.1"/>
</dbReference>
<keyword evidence="2" id="KW-0378">Hydrolase</keyword>
<dbReference type="InterPro" id="IPR045889">
    <property type="entry name" value="MES/HNL"/>
</dbReference>
<dbReference type="Proteomes" id="UP001385892">
    <property type="component" value="Unassembled WGS sequence"/>
</dbReference>
<proteinExistence type="predicted"/>
<gene>
    <name evidence="2" type="ORF">WKW82_37505</name>
</gene>
<dbReference type="SUPFAM" id="SSF53474">
    <property type="entry name" value="alpha/beta-Hydrolases"/>
    <property type="match status" value="1"/>
</dbReference>
<evidence type="ECO:0000313" key="2">
    <source>
        <dbReference type="EMBL" id="MEJ8852370.1"/>
    </source>
</evidence>